<keyword evidence="6" id="KW-0694">RNA-binding</keyword>
<dbReference type="PANTHER" id="PTHR34276">
    <property type="entry name" value="MINI-RIBONUCLEASE 3"/>
    <property type="match status" value="1"/>
</dbReference>
<name>A0ABV1E1M4_9FIRM</name>
<sequence length="135" mass="14992">MQQFFPFAGDLKTISPLSLAYVGDGVYELMIRERLIGAGNYPPKKLHTAAVALAKAPAQAAAAARILPLLTEEEQAVFRRGRNAHPARRVPQNASVEEYHQATALECLFGWLYLKGDGERLRALFREAVKEEADR</sequence>
<organism evidence="8 9">
    <name type="scientific">Solibaculum intestinale</name>
    <dbReference type="NCBI Taxonomy" id="3133165"/>
    <lineage>
        <taxon>Bacteria</taxon>
        <taxon>Bacillati</taxon>
        <taxon>Bacillota</taxon>
        <taxon>Clostridia</taxon>
        <taxon>Eubacteriales</taxon>
        <taxon>Oscillospiraceae</taxon>
        <taxon>Solibaculum</taxon>
    </lineage>
</organism>
<protein>
    <recommendedName>
        <fullName evidence="6">Mini-ribonuclease 3</fullName>
        <shortName evidence="6">Mini-3</shortName>
        <shortName evidence="6">Mini-RNase 3</shortName>
        <ecNumber evidence="6">3.1.26.-</ecNumber>
    </recommendedName>
    <alternativeName>
        <fullName evidence="6">Mini-RNase III</fullName>
        <shortName evidence="6">Mini-III</shortName>
    </alternativeName>
</protein>
<proteinExistence type="inferred from homology"/>
<dbReference type="PIRSF" id="PIRSF005520">
    <property type="entry name" value="UCP005520"/>
    <property type="match status" value="1"/>
</dbReference>
<comment type="cofactor">
    <cofactor evidence="6">
        <name>Mg(2+)</name>
        <dbReference type="ChEBI" id="CHEBI:18420"/>
    </cofactor>
</comment>
<keyword evidence="5 6" id="KW-0378">Hydrolase</keyword>
<dbReference type="Gene3D" id="1.10.1520.10">
    <property type="entry name" value="Ribonuclease III domain"/>
    <property type="match status" value="1"/>
</dbReference>
<dbReference type="HAMAP" id="MF_01468">
    <property type="entry name" value="RNase_Mini_III"/>
    <property type="match status" value="1"/>
</dbReference>
<keyword evidence="1 6" id="KW-0690">Ribosome biogenesis</keyword>
<keyword evidence="3 6" id="KW-0540">Nuclease</keyword>
<comment type="subcellular location">
    <subcellularLocation>
        <location evidence="6">Cytoplasm</location>
    </subcellularLocation>
</comment>
<evidence type="ECO:0000256" key="3">
    <source>
        <dbReference type="ARBA" id="ARBA00022722"/>
    </source>
</evidence>
<evidence type="ECO:0000313" key="9">
    <source>
        <dbReference type="Proteomes" id="UP001489509"/>
    </source>
</evidence>
<comment type="similarity">
    <text evidence="6">Belongs to the MrnC RNase family.</text>
</comment>
<gene>
    <name evidence="6" type="primary">mrnC</name>
    <name evidence="8" type="ORF">WMO26_10300</name>
</gene>
<keyword evidence="4 6" id="KW-0255">Endonuclease</keyword>
<comment type="function">
    <text evidence="6">Involved in correct processing of both the 5' and 3' ends of 23S rRNA precursor. Processes 30S rRNA precursor transcript even in absence of ribonuclease 3 (Rnc); Rnc processes 30S rRNA into smaller rRNA precursors.</text>
</comment>
<dbReference type="RefSeq" id="WP_349220175.1">
    <property type="nucleotide sequence ID" value="NZ_JBBMFD010000019.1"/>
</dbReference>
<dbReference type="EMBL" id="JBBMFD010000019">
    <property type="protein sequence ID" value="MEQ2441216.1"/>
    <property type="molecule type" value="Genomic_DNA"/>
</dbReference>
<accession>A0ABV1E1M4</accession>
<dbReference type="PANTHER" id="PTHR34276:SF1">
    <property type="entry name" value="MINI-RIBONUCLEASE 3"/>
    <property type="match status" value="1"/>
</dbReference>
<comment type="caution">
    <text evidence="8">The sequence shown here is derived from an EMBL/GenBank/DDBJ whole genome shotgun (WGS) entry which is preliminary data.</text>
</comment>
<dbReference type="Proteomes" id="UP001489509">
    <property type="component" value="Unassembled WGS sequence"/>
</dbReference>
<evidence type="ECO:0000259" key="7">
    <source>
        <dbReference type="Pfam" id="PF00636"/>
    </source>
</evidence>
<dbReference type="InterPro" id="IPR008226">
    <property type="entry name" value="Mini3_fam"/>
</dbReference>
<evidence type="ECO:0000256" key="6">
    <source>
        <dbReference type="HAMAP-Rule" id="MF_01468"/>
    </source>
</evidence>
<dbReference type="SUPFAM" id="SSF69065">
    <property type="entry name" value="RNase III domain-like"/>
    <property type="match status" value="1"/>
</dbReference>
<reference evidence="8 9" key="1">
    <citation type="submission" date="2024-03" db="EMBL/GenBank/DDBJ databases">
        <title>Human intestinal bacterial collection.</title>
        <authorList>
            <person name="Pauvert C."/>
            <person name="Hitch T.C.A."/>
            <person name="Clavel T."/>
        </authorList>
    </citation>
    <scope>NUCLEOTIDE SEQUENCE [LARGE SCALE GENOMIC DNA]</scope>
    <source>
        <strain evidence="8 9">CLA-JM-H44</strain>
    </source>
</reference>
<evidence type="ECO:0000313" key="8">
    <source>
        <dbReference type="EMBL" id="MEQ2441216.1"/>
    </source>
</evidence>
<dbReference type="InterPro" id="IPR036389">
    <property type="entry name" value="RNase_III_sf"/>
</dbReference>
<keyword evidence="6" id="KW-0699">rRNA-binding</keyword>
<keyword evidence="6" id="KW-0963">Cytoplasm</keyword>
<keyword evidence="2 6" id="KW-0698">rRNA processing</keyword>
<evidence type="ECO:0000256" key="2">
    <source>
        <dbReference type="ARBA" id="ARBA00022552"/>
    </source>
</evidence>
<keyword evidence="9" id="KW-1185">Reference proteome</keyword>
<dbReference type="Pfam" id="PF00636">
    <property type="entry name" value="Ribonuclease_3"/>
    <property type="match status" value="1"/>
</dbReference>
<keyword evidence="6" id="KW-0460">Magnesium</keyword>
<feature type="active site" evidence="6">
    <location>
        <position position="24"/>
    </location>
</feature>
<comment type="subunit">
    <text evidence="6">Homodimer.</text>
</comment>
<feature type="domain" description="RNase III" evidence="7">
    <location>
        <begin position="18"/>
        <end position="116"/>
    </location>
</feature>
<evidence type="ECO:0000256" key="4">
    <source>
        <dbReference type="ARBA" id="ARBA00022759"/>
    </source>
</evidence>
<dbReference type="InterPro" id="IPR000999">
    <property type="entry name" value="RNase_III_dom"/>
</dbReference>
<evidence type="ECO:0000256" key="5">
    <source>
        <dbReference type="ARBA" id="ARBA00022801"/>
    </source>
</evidence>
<evidence type="ECO:0000256" key="1">
    <source>
        <dbReference type="ARBA" id="ARBA00022517"/>
    </source>
</evidence>
<dbReference type="EC" id="3.1.26.-" evidence="6"/>